<gene>
    <name evidence="2" type="ORF">TZ00_18230</name>
</gene>
<organism evidence="2 3">
    <name type="scientific">Agreia bicolorata</name>
    <dbReference type="NCBI Taxonomy" id="110935"/>
    <lineage>
        <taxon>Bacteria</taxon>
        <taxon>Bacillati</taxon>
        <taxon>Actinomycetota</taxon>
        <taxon>Actinomycetes</taxon>
        <taxon>Micrococcales</taxon>
        <taxon>Microbacteriaceae</taxon>
        <taxon>Agreia</taxon>
    </lineage>
</organism>
<dbReference type="InterPro" id="IPR021414">
    <property type="entry name" value="DUF3054"/>
</dbReference>
<feature type="transmembrane region" description="Helical" evidence="1">
    <location>
        <begin position="12"/>
        <end position="31"/>
    </location>
</feature>
<comment type="caution">
    <text evidence="2">The sequence shown here is derived from an EMBL/GenBank/DDBJ whole genome shotgun (WGS) entry which is preliminary data.</text>
</comment>
<dbReference type="Proteomes" id="UP000032503">
    <property type="component" value="Unassembled WGS sequence"/>
</dbReference>
<dbReference type="EMBL" id="JYFC01000012">
    <property type="protein sequence ID" value="KJC62868.1"/>
    <property type="molecule type" value="Genomic_DNA"/>
</dbReference>
<keyword evidence="3" id="KW-1185">Reference proteome</keyword>
<protein>
    <submittedName>
        <fullName evidence="2">Membrane protein</fullName>
    </submittedName>
</protein>
<accession>A0ABR5CB45</accession>
<sequence>MPTPVVAPRLALIAAAADLVLALVFVLIGRGSHEEGFTLLGTLNTAWPFIAGLALGWLVSRAWRAPLSMRRAALPVWASTVVIGVLLRAVSGQGVAVSFVIVTLLVLAAFLFGWRALALLVVSRPHRRTAQR</sequence>
<feature type="transmembrane region" description="Helical" evidence="1">
    <location>
        <begin position="96"/>
        <end position="122"/>
    </location>
</feature>
<dbReference type="Pfam" id="PF11255">
    <property type="entry name" value="DUF3054"/>
    <property type="match status" value="1"/>
</dbReference>
<evidence type="ECO:0000313" key="2">
    <source>
        <dbReference type="EMBL" id="KJC62868.1"/>
    </source>
</evidence>
<evidence type="ECO:0000256" key="1">
    <source>
        <dbReference type="SAM" id="Phobius"/>
    </source>
</evidence>
<name>A0ABR5CB45_9MICO</name>
<keyword evidence="1" id="KW-0472">Membrane</keyword>
<dbReference type="RefSeq" id="WP_044443912.1">
    <property type="nucleotide sequence ID" value="NZ_JYFC01000012.1"/>
</dbReference>
<feature type="transmembrane region" description="Helical" evidence="1">
    <location>
        <begin position="72"/>
        <end position="90"/>
    </location>
</feature>
<evidence type="ECO:0000313" key="3">
    <source>
        <dbReference type="Proteomes" id="UP000032503"/>
    </source>
</evidence>
<keyword evidence="1" id="KW-0812">Transmembrane</keyword>
<keyword evidence="1" id="KW-1133">Transmembrane helix</keyword>
<reference evidence="2 3" key="1">
    <citation type="journal article" date="2001" name="Int. J. Syst. Evol. Microbiol.">
        <title>Agreia bicolorata gen. nov., sp. nov., to accommodate actinobacteria isolated from narrow reed grass infected by the nematode Heteroanguina graminophila.</title>
        <authorList>
            <person name="Evtushenko L.I."/>
            <person name="Dorofeeva L.V."/>
            <person name="Dobrovolskaya T.G."/>
            <person name="Streshinskaya G.M."/>
            <person name="Subbotin S.A."/>
            <person name="Tiedje J.M."/>
        </authorList>
    </citation>
    <scope>NUCLEOTIDE SEQUENCE [LARGE SCALE GENOMIC DNA]</scope>
    <source>
        <strain evidence="2 3">VKM Ac-1804</strain>
    </source>
</reference>
<feature type="transmembrane region" description="Helical" evidence="1">
    <location>
        <begin position="37"/>
        <end position="60"/>
    </location>
</feature>
<proteinExistence type="predicted"/>